<dbReference type="AlphaFoldDB" id="A0A238U8H3"/>
<gene>
    <name evidence="1" type="ORF">TJEJU_1617</name>
</gene>
<reference evidence="1 2" key="1">
    <citation type="submission" date="2017-07" db="EMBL/GenBank/DDBJ databases">
        <authorList>
            <person name="Sun Z.S."/>
            <person name="Albrecht U."/>
            <person name="Echele G."/>
            <person name="Lee C.C."/>
        </authorList>
    </citation>
    <scope>NUCLEOTIDE SEQUENCE [LARGE SCALE GENOMIC DNA]</scope>
    <source>
        <strain evidence="2">type strain: KCTC 22618</strain>
    </source>
</reference>
<protein>
    <recommendedName>
        <fullName evidence="3">Peptidase M48 domain-containing protein</fullName>
    </recommendedName>
</protein>
<proteinExistence type="predicted"/>
<dbReference type="RefSeq" id="WP_095070995.1">
    <property type="nucleotide sequence ID" value="NZ_LT899436.1"/>
</dbReference>
<evidence type="ECO:0000313" key="2">
    <source>
        <dbReference type="Proteomes" id="UP000215214"/>
    </source>
</evidence>
<dbReference type="KEGG" id="tje:TJEJU_1617"/>
<evidence type="ECO:0000313" key="1">
    <source>
        <dbReference type="EMBL" id="SNR15345.1"/>
    </source>
</evidence>
<dbReference type="Proteomes" id="UP000215214">
    <property type="component" value="Chromosome TJEJU"/>
</dbReference>
<evidence type="ECO:0008006" key="3">
    <source>
        <dbReference type="Google" id="ProtNLM"/>
    </source>
</evidence>
<dbReference type="OrthoDB" id="1098088at2"/>
<sequence>MTKIIPKSIKNQVTVALSFFPNLENVAIEFKFKKQIKNSTMQAQPKFGSLFGLKKNRSYIILISEYVKIENKTFLTKNLPDEVLIGWFGHELGHIVDYESRNSLNLVLFGIKYLLFDKHIIEAERLADTYAVKSGMKSYIMATKNFILNNADISESYKKRIKRYYLSPEEIMQLLQ</sequence>
<keyword evidence="2" id="KW-1185">Reference proteome</keyword>
<name>A0A238U8H3_9FLAO</name>
<accession>A0A238U8H3</accession>
<dbReference type="EMBL" id="LT899436">
    <property type="protein sequence ID" value="SNR15345.1"/>
    <property type="molecule type" value="Genomic_DNA"/>
</dbReference>
<organism evidence="1 2">
    <name type="scientific">Tenacibaculum jejuense</name>
    <dbReference type="NCBI Taxonomy" id="584609"/>
    <lineage>
        <taxon>Bacteria</taxon>
        <taxon>Pseudomonadati</taxon>
        <taxon>Bacteroidota</taxon>
        <taxon>Flavobacteriia</taxon>
        <taxon>Flavobacteriales</taxon>
        <taxon>Flavobacteriaceae</taxon>
        <taxon>Tenacibaculum</taxon>
    </lineage>
</organism>